<dbReference type="InParanoid" id="A0A1U8BF57"/>
<evidence type="ECO:0000313" key="5">
    <source>
        <dbReference type="Proteomes" id="UP000189703"/>
    </source>
</evidence>
<accession>A0A1U8BF57</accession>
<evidence type="ECO:0000256" key="2">
    <source>
        <dbReference type="ARBA" id="ARBA00022801"/>
    </source>
</evidence>
<dbReference type="GeneID" id="104612768"/>
<dbReference type="AlphaFoldDB" id="A0A1U8BF57"/>
<dbReference type="Gene3D" id="3.40.50.1110">
    <property type="entry name" value="SGNH hydrolase"/>
    <property type="match status" value="1"/>
</dbReference>
<dbReference type="OrthoDB" id="1600564at2759"/>
<name>A0A1U8BF57_NELNU</name>
<dbReference type="Pfam" id="PF00657">
    <property type="entry name" value="Lipase_GDSL"/>
    <property type="match status" value="1"/>
</dbReference>
<keyword evidence="3" id="KW-0443">Lipid metabolism</keyword>
<reference evidence="6" key="1">
    <citation type="submission" date="2025-08" db="UniProtKB">
        <authorList>
            <consortium name="RefSeq"/>
        </authorList>
    </citation>
    <scope>IDENTIFICATION</scope>
</reference>
<organism evidence="5 6">
    <name type="scientific">Nelumbo nucifera</name>
    <name type="common">Sacred lotus</name>
    <dbReference type="NCBI Taxonomy" id="4432"/>
    <lineage>
        <taxon>Eukaryota</taxon>
        <taxon>Viridiplantae</taxon>
        <taxon>Streptophyta</taxon>
        <taxon>Embryophyta</taxon>
        <taxon>Tracheophyta</taxon>
        <taxon>Spermatophyta</taxon>
        <taxon>Magnoliopsida</taxon>
        <taxon>Proteales</taxon>
        <taxon>Nelumbonaceae</taxon>
        <taxon>Nelumbo</taxon>
    </lineage>
</organism>
<dbReference type="OMA" id="CNEETNY"/>
<evidence type="ECO:0000313" key="6">
    <source>
        <dbReference type="RefSeq" id="XP_010278640.1"/>
    </source>
</evidence>
<dbReference type="RefSeq" id="XP_010278640.1">
    <property type="nucleotide sequence ID" value="XM_010280338.2"/>
</dbReference>
<proteinExistence type="inferred from homology"/>
<gene>
    <name evidence="6" type="primary">LOC104612768</name>
</gene>
<dbReference type="PANTHER" id="PTHR45648">
    <property type="entry name" value="GDSL LIPASE/ACYLHYDROLASE FAMILY PROTEIN (AFU_ORTHOLOGUE AFUA_4G14700)"/>
    <property type="match status" value="1"/>
</dbReference>
<dbReference type="Proteomes" id="UP000189703">
    <property type="component" value="Unplaced"/>
</dbReference>
<keyword evidence="5" id="KW-1185">Reference proteome</keyword>
<dbReference type="InterPro" id="IPR051058">
    <property type="entry name" value="GDSL_Est/Lipase"/>
</dbReference>
<dbReference type="InterPro" id="IPR036514">
    <property type="entry name" value="SGNH_hydro_sf"/>
</dbReference>
<dbReference type="eggNOG" id="KOG0017">
    <property type="taxonomic scope" value="Eukaryota"/>
</dbReference>
<dbReference type="GO" id="GO:0016042">
    <property type="term" value="P:lipid catabolic process"/>
    <property type="evidence" value="ECO:0007669"/>
    <property type="project" value="UniProtKB-KW"/>
</dbReference>
<dbReference type="KEGG" id="nnu:104612768"/>
<evidence type="ECO:0000256" key="1">
    <source>
        <dbReference type="ARBA" id="ARBA00008668"/>
    </source>
</evidence>
<protein>
    <submittedName>
        <fullName evidence="6">GDSL esterase/lipase At5g55050-like</fullName>
    </submittedName>
</protein>
<keyword evidence="4" id="KW-0732">Signal</keyword>
<dbReference type="SUPFAM" id="SSF52266">
    <property type="entry name" value="SGNH hydrolase"/>
    <property type="match status" value="1"/>
</dbReference>
<feature type="signal peptide" evidence="4">
    <location>
        <begin position="1"/>
        <end position="23"/>
    </location>
</feature>
<dbReference type="PANTHER" id="PTHR45648:SF106">
    <property type="entry name" value="ANTHER-SPECIFIC PROLINE-RICH PROTEIN APG"/>
    <property type="match status" value="1"/>
</dbReference>
<comment type="similarity">
    <text evidence="1">Belongs to the 'GDSL' lipolytic enzyme family.</text>
</comment>
<dbReference type="FunCoup" id="A0A1U8BF57">
    <property type="interactions" value="88"/>
</dbReference>
<evidence type="ECO:0000256" key="4">
    <source>
        <dbReference type="SAM" id="SignalP"/>
    </source>
</evidence>
<dbReference type="GO" id="GO:0016788">
    <property type="term" value="F:hydrolase activity, acting on ester bonds"/>
    <property type="evidence" value="ECO:0007669"/>
    <property type="project" value="InterPro"/>
</dbReference>
<keyword evidence="3" id="KW-0442">Lipid degradation</keyword>
<evidence type="ECO:0000256" key="3">
    <source>
        <dbReference type="ARBA" id="ARBA00022963"/>
    </source>
</evidence>
<sequence>MAAKYISLAVACFLLLRCAYTDAQMVPAVFVFGDSLVDVGNNNHLKLSLAKADFPHNGVDFPGKKPTGRFSNGKNAADFLAEKLGLPTSPPYLSLTSATNKSNAFLGGVNFASGGAGILDGSDNIFKQSIPLNKQIEYYSTVYGDMVQQLGAVGAQKYFSKSIYGIVIGSNDILGYFHSGSDLRDKYTPQQYVDLMVLTLRGQLKRIYNLGARKLVMVGAGAIGCCPSQRNQNKTGECNQETNYWSLKYNEGVRSLLLELKSDLPDINYSFFDTYTVLLNFIQKPSVYGFTEVKAACCGLGNLNAKVACVPISHYCPNRSDHVFWDLYHPTEAAARIFTYYIFDGSQPIVYPINVRQLALM</sequence>
<dbReference type="InterPro" id="IPR035669">
    <property type="entry name" value="SGNH_plant_lipase-like"/>
</dbReference>
<dbReference type="InterPro" id="IPR001087">
    <property type="entry name" value="GDSL"/>
</dbReference>
<keyword evidence="2" id="KW-0378">Hydrolase</keyword>
<feature type="chain" id="PRO_5010544529" evidence="4">
    <location>
        <begin position="24"/>
        <end position="361"/>
    </location>
</feature>
<dbReference type="CDD" id="cd01837">
    <property type="entry name" value="SGNH_plant_lipase_like"/>
    <property type="match status" value="1"/>
</dbReference>